<accession>A0A1X6MQX0</accession>
<evidence type="ECO:0000256" key="1">
    <source>
        <dbReference type="SAM" id="MobiDB-lite"/>
    </source>
</evidence>
<dbReference type="GeneID" id="36331659"/>
<dbReference type="RefSeq" id="XP_024335473.1">
    <property type="nucleotide sequence ID" value="XM_024486710.1"/>
</dbReference>
<gene>
    <name evidence="2" type="ORF">POSPLADRAFT_1153044</name>
</gene>
<dbReference type="EMBL" id="KZ110604">
    <property type="protein sequence ID" value="OSX58679.1"/>
    <property type="molecule type" value="Genomic_DNA"/>
</dbReference>
<organism evidence="2 3">
    <name type="scientific">Postia placenta MAD-698-R-SB12</name>
    <dbReference type="NCBI Taxonomy" id="670580"/>
    <lineage>
        <taxon>Eukaryota</taxon>
        <taxon>Fungi</taxon>
        <taxon>Dikarya</taxon>
        <taxon>Basidiomycota</taxon>
        <taxon>Agaricomycotina</taxon>
        <taxon>Agaricomycetes</taxon>
        <taxon>Polyporales</taxon>
        <taxon>Adustoporiaceae</taxon>
        <taxon>Rhodonia</taxon>
    </lineage>
</organism>
<proteinExistence type="predicted"/>
<sequence length="229" mass="24935">MIEFTGVDWILTPKAQHVIVIANISVHSEMQHSGYHPEVVMTYSFDNQLMAGLTLHKINVIMSTQSVNITHVAQVRCYRGQCRDLGSSDRGEFESWGCSTDLTEAMGQEVETEVPRAAEAGLYIGEDKGRLCALVRAQLVRAQHADAAPGAGVWQSAELAEAKVCTFLSYELGNHLVSWANAANKLPRASEETQVAMSQLEVKRQGKTKQDAGGVDATYETLTPNLGAT</sequence>
<dbReference type="Proteomes" id="UP000194127">
    <property type="component" value="Unassembled WGS sequence"/>
</dbReference>
<reference evidence="2 3" key="1">
    <citation type="submission" date="2017-04" db="EMBL/GenBank/DDBJ databases">
        <title>Genome Sequence of the Model Brown-Rot Fungus Postia placenta SB12.</title>
        <authorList>
            <consortium name="DOE Joint Genome Institute"/>
            <person name="Gaskell J."/>
            <person name="Kersten P."/>
            <person name="Larrondo L.F."/>
            <person name="Canessa P."/>
            <person name="Martinez D."/>
            <person name="Hibbett D."/>
            <person name="Schmoll M."/>
            <person name="Kubicek C.P."/>
            <person name="Martinez A.T."/>
            <person name="Yadav J."/>
            <person name="Master E."/>
            <person name="Magnuson J.K."/>
            <person name="James T."/>
            <person name="Yaver D."/>
            <person name="Berka R."/>
            <person name="Labutti K."/>
            <person name="Lipzen A."/>
            <person name="Aerts A."/>
            <person name="Barry K."/>
            <person name="Henrissat B."/>
            <person name="Blanchette R."/>
            <person name="Grigoriev I."/>
            <person name="Cullen D."/>
        </authorList>
    </citation>
    <scope>NUCLEOTIDE SEQUENCE [LARGE SCALE GENOMIC DNA]</scope>
    <source>
        <strain evidence="2 3">MAD-698-R-SB12</strain>
    </source>
</reference>
<feature type="region of interest" description="Disordered" evidence="1">
    <location>
        <begin position="204"/>
        <end position="229"/>
    </location>
</feature>
<evidence type="ECO:0000313" key="3">
    <source>
        <dbReference type="Proteomes" id="UP000194127"/>
    </source>
</evidence>
<keyword evidence="3" id="KW-1185">Reference proteome</keyword>
<evidence type="ECO:0000313" key="2">
    <source>
        <dbReference type="EMBL" id="OSX58679.1"/>
    </source>
</evidence>
<feature type="compositionally biased region" description="Polar residues" evidence="1">
    <location>
        <begin position="220"/>
        <end position="229"/>
    </location>
</feature>
<dbReference type="AlphaFoldDB" id="A0A1X6MQX0"/>
<name>A0A1X6MQX0_9APHY</name>
<protein>
    <submittedName>
        <fullName evidence="2">Uncharacterized protein</fullName>
    </submittedName>
</protein>
<dbReference type="OrthoDB" id="10271395at2759"/>